<reference evidence="5" key="1">
    <citation type="journal article" date="2004" name="Nature">
        <title>Genome duplication in the teleost fish Tetraodon nigroviridis reveals the early vertebrate proto-karyotype.</title>
        <authorList>
            <person name="Jaillon O."/>
            <person name="Aury J.-M."/>
            <person name="Brunet F."/>
            <person name="Petit J.-L."/>
            <person name="Stange-Thomann N."/>
            <person name="Mauceli E."/>
            <person name="Bouneau L."/>
            <person name="Fischer C."/>
            <person name="Ozouf-Costaz C."/>
            <person name="Bernot A."/>
            <person name="Nicaud S."/>
            <person name="Jaffe D."/>
            <person name="Fisher S."/>
            <person name="Lutfalla G."/>
            <person name="Dossat C."/>
            <person name="Segurens B."/>
            <person name="Dasilva C."/>
            <person name="Salanoubat M."/>
            <person name="Levy M."/>
            <person name="Boudet N."/>
            <person name="Castellano S."/>
            <person name="Anthouard V."/>
            <person name="Jubin C."/>
            <person name="Castelli V."/>
            <person name="Katinka M."/>
            <person name="Vacherie B."/>
            <person name="Biemont C."/>
            <person name="Skalli Z."/>
            <person name="Cattolico L."/>
            <person name="Poulain J."/>
            <person name="De Berardinis V."/>
            <person name="Cruaud C."/>
            <person name="Duprat S."/>
            <person name="Brottier P."/>
            <person name="Coutanceau J.-P."/>
            <person name="Gouzy J."/>
            <person name="Parra G."/>
            <person name="Lardier G."/>
            <person name="Chapple C."/>
            <person name="McKernan K.J."/>
            <person name="McEwan P."/>
            <person name="Bosak S."/>
            <person name="Kellis M."/>
            <person name="Volff J.-N."/>
            <person name="Guigo R."/>
            <person name="Zody M.C."/>
            <person name="Mesirov J."/>
            <person name="Lindblad-Toh K."/>
            <person name="Birren B."/>
            <person name="Nusbaum C."/>
            <person name="Kahn D."/>
            <person name="Robinson-Rechavi M."/>
            <person name="Laudet V."/>
            <person name="Schachter V."/>
            <person name="Quetier F."/>
            <person name="Saurin W."/>
            <person name="Scarpelli C."/>
            <person name="Wincker P."/>
            <person name="Lander E.S."/>
            <person name="Weissenbach J."/>
            <person name="Roest Crollius H."/>
        </authorList>
    </citation>
    <scope>NUCLEOTIDE SEQUENCE [LARGE SCALE GENOMIC DNA]</scope>
</reference>
<reference evidence="4" key="2">
    <citation type="submission" date="2025-08" db="UniProtKB">
        <authorList>
            <consortium name="Ensembl"/>
        </authorList>
    </citation>
    <scope>IDENTIFICATION</scope>
</reference>
<evidence type="ECO:0000313" key="4">
    <source>
        <dbReference type="Ensembl" id="ENSTNIP00000007466.1"/>
    </source>
</evidence>
<dbReference type="GeneTree" id="ENSGT00940000159462"/>
<comment type="similarity">
    <text evidence="1">Belongs to the serpin family.</text>
</comment>
<proteinExistence type="inferred from homology"/>
<organism evidence="4 5">
    <name type="scientific">Tetraodon nigroviridis</name>
    <name type="common">Spotted green pufferfish</name>
    <name type="synonym">Chelonodon nigroviridis</name>
    <dbReference type="NCBI Taxonomy" id="99883"/>
    <lineage>
        <taxon>Eukaryota</taxon>
        <taxon>Metazoa</taxon>
        <taxon>Chordata</taxon>
        <taxon>Craniata</taxon>
        <taxon>Vertebrata</taxon>
        <taxon>Euteleostomi</taxon>
        <taxon>Actinopterygii</taxon>
        <taxon>Neopterygii</taxon>
        <taxon>Teleostei</taxon>
        <taxon>Neoteleostei</taxon>
        <taxon>Acanthomorphata</taxon>
        <taxon>Eupercaria</taxon>
        <taxon>Tetraodontiformes</taxon>
        <taxon>Tetradontoidea</taxon>
        <taxon>Tetraodontidae</taxon>
        <taxon>Tetraodon</taxon>
    </lineage>
</organism>
<dbReference type="GO" id="GO:0004867">
    <property type="term" value="F:serine-type endopeptidase inhibitor activity"/>
    <property type="evidence" value="ECO:0007669"/>
    <property type="project" value="InterPro"/>
</dbReference>
<dbReference type="HOGENOM" id="CLU_023330_2_1_1"/>
<protein>
    <submittedName>
        <fullName evidence="4">Serpin peptidase inhibitor, clade A (alpha-1 antiproteinase, antitrypsin), member 10a</fullName>
    </submittedName>
</protein>
<dbReference type="Pfam" id="PF00079">
    <property type="entry name" value="Serpin"/>
    <property type="match status" value="1"/>
</dbReference>
<name>H3CGT8_TETNG</name>
<feature type="signal peptide" evidence="2">
    <location>
        <begin position="1"/>
        <end position="21"/>
    </location>
</feature>
<dbReference type="InterPro" id="IPR023795">
    <property type="entry name" value="Serpin_CS"/>
</dbReference>
<keyword evidence="5" id="KW-1185">Reference proteome</keyword>
<dbReference type="Ensembl" id="ENSTNIT00000007625.1">
    <property type="protein sequence ID" value="ENSTNIP00000007466.1"/>
    <property type="gene ID" value="ENSTNIG00000004806.1"/>
</dbReference>
<dbReference type="InterPro" id="IPR042185">
    <property type="entry name" value="Serpin_sf_2"/>
</dbReference>
<dbReference type="SMART" id="SM00093">
    <property type="entry name" value="SERPIN"/>
    <property type="match status" value="1"/>
</dbReference>
<dbReference type="InterPro" id="IPR036186">
    <property type="entry name" value="Serpin_sf"/>
</dbReference>
<dbReference type="PANTHER" id="PTHR11461">
    <property type="entry name" value="SERINE PROTEASE INHIBITOR, SERPIN"/>
    <property type="match status" value="1"/>
</dbReference>
<dbReference type="OMA" id="LTQVYHK"/>
<evidence type="ECO:0000256" key="1">
    <source>
        <dbReference type="RuleBase" id="RU000411"/>
    </source>
</evidence>
<dbReference type="PROSITE" id="PS00284">
    <property type="entry name" value="SERPIN"/>
    <property type="match status" value="1"/>
</dbReference>
<evidence type="ECO:0000256" key="2">
    <source>
        <dbReference type="SAM" id="SignalP"/>
    </source>
</evidence>
<dbReference type="Gene3D" id="3.30.497.10">
    <property type="entry name" value="Antithrombin, subunit I, domain 2"/>
    <property type="match status" value="1"/>
</dbReference>
<reference evidence="4" key="3">
    <citation type="submission" date="2025-09" db="UniProtKB">
        <authorList>
            <consortium name="Ensembl"/>
        </authorList>
    </citation>
    <scope>IDENTIFICATION</scope>
</reference>
<dbReference type="GO" id="GO:0005615">
    <property type="term" value="C:extracellular space"/>
    <property type="evidence" value="ECO:0007669"/>
    <property type="project" value="InterPro"/>
</dbReference>
<feature type="domain" description="Serpin" evidence="3">
    <location>
        <begin position="40"/>
        <end position="392"/>
    </location>
</feature>
<evidence type="ECO:0000259" key="3">
    <source>
        <dbReference type="SMART" id="SM00093"/>
    </source>
</evidence>
<dbReference type="Gene3D" id="2.30.39.10">
    <property type="entry name" value="Alpha-1-antitrypsin, domain 1"/>
    <property type="match status" value="1"/>
</dbReference>
<dbReference type="InParanoid" id="H3CGT8"/>
<dbReference type="PANTHER" id="PTHR11461:SF191">
    <property type="entry name" value="PROTEIN Z-DEPENDENT PROTEASE INHIBITOR"/>
    <property type="match status" value="1"/>
</dbReference>
<sequence length="395" mass="43800">AMIPLFSLLLAGFLFLDLVSAQIPDGSVENLASRNVDFAARLYQAVASRTDDNVCLSTFALSSVLSALLSATSGPTREQLSQGLALTGLDPQTLPDLFQNLRTTTQQGNTATCLKQAVAVLPSNNFEVSASFRQLVQTKFGGYIPNVRYSDQAEAISTINRWAQDQTGDKIQQFVTALDAQTQLLLATVSYYQTQFSPLFNASLTQDERFYVNKYAVVMVPMMFRADKFFLAYDPLLKVGVLKLPMSDGTAMLVVLPDEDVDIIDVEEKMTGEKIRAWIRQLKKTKLEVQFPRFLLEKSYMMGDFLQTLNVTMVFQDGAEIREMGAKGPRLTQVYQTSALSVRDSSEEVMTGGGASMFSDPPPRLTINRPFVFLIYHQMSGIVLLIGRVSDPTLQ</sequence>
<dbReference type="Proteomes" id="UP000007303">
    <property type="component" value="Unassembled WGS sequence"/>
</dbReference>
<feature type="chain" id="PRO_5003582278" evidence="2">
    <location>
        <begin position="22"/>
        <end position="395"/>
    </location>
</feature>
<dbReference type="AlphaFoldDB" id="H3CGT8"/>
<accession>H3CGT8</accession>
<keyword evidence="2" id="KW-0732">Signal</keyword>
<evidence type="ECO:0000313" key="5">
    <source>
        <dbReference type="Proteomes" id="UP000007303"/>
    </source>
</evidence>
<dbReference type="SUPFAM" id="SSF56574">
    <property type="entry name" value="Serpins"/>
    <property type="match status" value="1"/>
</dbReference>
<dbReference type="InterPro" id="IPR023796">
    <property type="entry name" value="Serpin_dom"/>
</dbReference>
<dbReference type="InterPro" id="IPR042178">
    <property type="entry name" value="Serpin_sf_1"/>
</dbReference>
<dbReference type="InterPro" id="IPR000215">
    <property type="entry name" value="Serpin_fam"/>
</dbReference>